<evidence type="ECO:0000256" key="1">
    <source>
        <dbReference type="ARBA" id="ARBA00009617"/>
    </source>
</evidence>
<feature type="transmembrane region" description="Helical" evidence="2">
    <location>
        <begin position="341"/>
        <end position="363"/>
    </location>
</feature>
<feature type="transmembrane region" description="Helical" evidence="2">
    <location>
        <begin position="152"/>
        <end position="175"/>
    </location>
</feature>
<dbReference type="Pfam" id="PF13347">
    <property type="entry name" value="MFS_2"/>
    <property type="match status" value="1"/>
</dbReference>
<feature type="transmembrane region" description="Helical" evidence="2">
    <location>
        <begin position="314"/>
        <end position="335"/>
    </location>
</feature>
<name>A0A6G9RKA9_9ENTR</name>
<evidence type="ECO:0000313" key="4">
    <source>
        <dbReference type="Proteomes" id="UP000503580"/>
    </source>
</evidence>
<dbReference type="SUPFAM" id="SSF103473">
    <property type="entry name" value="MFS general substrate transporter"/>
    <property type="match status" value="1"/>
</dbReference>
<dbReference type="Proteomes" id="UP000503580">
    <property type="component" value="Chromosome"/>
</dbReference>
<feature type="transmembrane region" description="Helical" evidence="2">
    <location>
        <begin position="49"/>
        <end position="67"/>
    </location>
</feature>
<dbReference type="InterPro" id="IPR036259">
    <property type="entry name" value="MFS_trans_sf"/>
</dbReference>
<dbReference type="GO" id="GO:0015293">
    <property type="term" value="F:symporter activity"/>
    <property type="evidence" value="ECO:0007669"/>
    <property type="project" value="InterPro"/>
</dbReference>
<evidence type="ECO:0000313" key="3">
    <source>
        <dbReference type="EMBL" id="QIR27350.1"/>
    </source>
</evidence>
<dbReference type="GO" id="GO:0005886">
    <property type="term" value="C:plasma membrane"/>
    <property type="evidence" value="ECO:0007669"/>
    <property type="project" value="TreeGrafter"/>
</dbReference>
<proteinExistence type="inferred from homology"/>
<dbReference type="PANTHER" id="PTHR11328:SF24">
    <property type="entry name" value="MAJOR FACILITATOR SUPERFAMILY (MFS) PROFILE DOMAIN-CONTAINING PROTEIN"/>
    <property type="match status" value="1"/>
</dbReference>
<evidence type="ECO:0000256" key="2">
    <source>
        <dbReference type="SAM" id="Phobius"/>
    </source>
</evidence>
<feature type="transmembrane region" description="Helical" evidence="2">
    <location>
        <begin position="88"/>
        <end position="105"/>
    </location>
</feature>
<dbReference type="CDD" id="cd17332">
    <property type="entry name" value="MFS_MelB_like"/>
    <property type="match status" value="1"/>
</dbReference>
<keyword evidence="2" id="KW-0812">Transmembrane</keyword>
<keyword evidence="4" id="KW-1185">Reference proteome</keyword>
<dbReference type="KEGG" id="kgn:GY169_11295"/>
<dbReference type="GO" id="GO:0008643">
    <property type="term" value="P:carbohydrate transport"/>
    <property type="evidence" value="ECO:0007669"/>
    <property type="project" value="InterPro"/>
</dbReference>
<organism evidence="3 4">
    <name type="scientific">Kluyvera genomosp. 3</name>
    <dbReference type="NCBI Taxonomy" id="2774055"/>
    <lineage>
        <taxon>Bacteria</taxon>
        <taxon>Pseudomonadati</taxon>
        <taxon>Pseudomonadota</taxon>
        <taxon>Gammaproteobacteria</taxon>
        <taxon>Enterobacterales</taxon>
        <taxon>Enterobacteriaceae</taxon>
        <taxon>Kluyvera</taxon>
    </lineage>
</organism>
<dbReference type="RefSeq" id="WP_167575789.1">
    <property type="nucleotide sequence ID" value="NZ_CP050321.1"/>
</dbReference>
<feature type="transmembrane region" description="Helical" evidence="2">
    <location>
        <begin position="111"/>
        <end position="131"/>
    </location>
</feature>
<sequence>MSRTNRKITIPVSIGYGLTDIMGGGAFTVIGAWLLFFYTTFVGLSPVEAASIVAIARIVDAVVSLFMGSFTDHFYKNPLGKRFGRRRFFLLVGAPLMLVYILLWVTGMNFWFYLAVYLAFEIIAAVVLIPWETLPSEMTKDFNSRTKLSTCRMFLSASGTFLATFIPGLLISYFGEHDPHAYFINGVVFAVLFMVCVFISWKVTWERELTPEMLAELERDRRPRSFAEKISAVGGLFKEYFSTLKVRAFRKHLAIYLFSFTAKDVYNTVFVFFCVYCLNVSPSLSGTLLSMSIVGLPVTLLAGVAIIKFGPSRLYVFAYTLMMMCLVGLFMVYLFPTDNKVTILVVLAALYQVGRCVLEFTPWNVFPFIPDIDEMITRQRREGLFAAVMTFSRKTTVAIATFIVGVMLQEGGFVKGSQVQPESAVNTIAMLLFIGTAGLLLIALWQAVTFRLNKRTHKIFVDEVERLKAKGAKQDVTPETRHIVEDLTGYSYDDLWNEPQQVDKKLSRPAQVN</sequence>
<dbReference type="EMBL" id="CP050321">
    <property type="protein sequence ID" value="QIR27350.1"/>
    <property type="molecule type" value="Genomic_DNA"/>
</dbReference>
<dbReference type="Gene3D" id="1.20.1250.20">
    <property type="entry name" value="MFS general substrate transporter like domains"/>
    <property type="match status" value="2"/>
</dbReference>
<reference evidence="3 4" key="1">
    <citation type="submission" date="2020-02" db="EMBL/GenBank/DDBJ databases">
        <title>Whole genome PO2S7.</title>
        <authorList>
            <person name="Singha K.M."/>
        </authorList>
    </citation>
    <scope>NUCLEOTIDE SEQUENCE [LARGE SCALE GENOMIC DNA]</scope>
    <source>
        <strain evidence="3 4">PO2S7</strain>
    </source>
</reference>
<accession>A0A6G9RKA9</accession>
<feature type="transmembrane region" description="Helical" evidence="2">
    <location>
        <begin position="21"/>
        <end position="43"/>
    </location>
</feature>
<comment type="similarity">
    <text evidence="1">Belongs to the sodium:galactoside symporter (TC 2.A.2) family.</text>
</comment>
<feature type="transmembrane region" description="Helical" evidence="2">
    <location>
        <begin position="253"/>
        <end position="278"/>
    </location>
</feature>
<dbReference type="InterPro" id="IPR039672">
    <property type="entry name" value="MFS_2"/>
</dbReference>
<feature type="transmembrane region" description="Helical" evidence="2">
    <location>
        <begin position="428"/>
        <end position="448"/>
    </location>
</feature>
<keyword evidence="2" id="KW-0472">Membrane</keyword>
<feature type="transmembrane region" description="Helical" evidence="2">
    <location>
        <begin position="384"/>
        <end position="408"/>
    </location>
</feature>
<protein>
    <submittedName>
        <fullName evidence="3">MFS transporter</fullName>
    </submittedName>
</protein>
<gene>
    <name evidence="3" type="ORF">GY169_11295</name>
</gene>
<feature type="transmembrane region" description="Helical" evidence="2">
    <location>
        <begin position="181"/>
        <end position="201"/>
    </location>
</feature>
<feature type="transmembrane region" description="Helical" evidence="2">
    <location>
        <begin position="284"/>
        <end position="307"/>
    </location>
</feature>
<dbReference type="PANTHER" id="PTHR11328">
    <property type="entry name" value="MAJOR FACILITATOR SUPERFAMILY DOMAIN-CONTAINING PROTEIN"/>
    <property type="match status" value="1"/>
</dbReference>
<dbReference type="AlphaFoldDB" id="A0A6G9RKA9"/>
<keyword evidence="2" id="KW-1133">Transmembrane helix</keyword>